<keyword evidence="1" id="KW-0472">Membrane</keyword>
<dbReference type="PRINTS" id="PR00463">
    <property type="entry name" value="EP450I"/>
</dbReference>
<gene>
    <name evidence="2" type="ORF">Plec18167_000382</name>
</gene>
<dbReference type="InterPro" id="IPR002401">
    <property type="entry name" value="Cyt_P450_E_grp-I"/>
</dbReference>
<dbReference type="InterPro" id="IPR021858">
    <property type="entry name" value="Fun_TF"/>
</dbReference>
<accession>A0ABR3YEQ5</accession>
<comment type="caution">
    <text evidence="2">The sequence shown here is derived from an EMBL/GenBank/DDBJ whole genome shotgun (WGS) entry which is preliminary data.</text>
</comment>
<evidence type="ECO:0000256" key="1">
    <source>
        <dbReference type="SAM" id="Phobius"/>
    </source>
</evidence>
<evidence type="ECO:0000313" key="2">
    <source>
        <dbReference type="EMBL" id="KAL1886451.1"/>
    </source>
</evidence>
<dbReference type="PANTHER" id="PTHR24305:SF172">
    <property type="entry name" value="P450, PUTATIVE (EUROFUNG)-RELATED"/>
    <property type="match status" value="1"/>
</dbReference>
<dbReference type="InterPro" id="IPR050121">
    <property type="entry name" value="Cytochrome_P450_monoxygenase"/>
</dbReference>
<dbReference type="InterPro" id="IPR036396">
    <property type="entry name" value="Cyt_P450_sf"/>
</dbReference>
<keyword evidence="3" id="KW-1185">Reference proteome</keyword>
<dbReference type="Pfam" id="PF11951">
    <property type="entry name" value="Fungal_trans_2"/>
    <property type="match status" value="1"/>
</dbReference>
<reference evidence="2 3" key="1">
    <citation type="journal article" date="2024" name="IMA Fungus">
        <title>IMA Genome - F19 : A genome assembly and annotation guide to empower mycologists, including annotated draft genome sequences of Ceratocystis pirilliformis, Diaporthe australafricana, Fusarium ophioides, Paecilomyces lecythidis, and Sporothrix stenoceras.</title>
        <authorList>
            <person name="Aylward J."/>
            <person name="Wilson A.M."/>
            <person name="Visagie C.M."/>
            <person name="Spraker J."/>
            <person name="Barnes I."/>
            <person name="Buitendag C."/>
            <person name="Ceriani C."/>
            <person name="Del Mar Angel L."/>
            <person name="du Plessis D."/>
            <person name="Fuchs T."/>
            <person name="Gasser K."/>
            <person name="Kramer D."/>
            <person name="Li W."/>
            <person name="Munsamy K."/>
            <person name="Piso A."/>
            <person name="Price J.L."/>
            <person name="Sonnekus B."/>
            <person name="Thomas C."/>
            <person name="van der Nest A."/>
            <person name="van Dijk A."/>
            <person name="van Heerden A."/>
            <person name="van Vuuren N."/>
            <person name="Yilmaz N."/>
            <person name="Duong T.A."/>
            <person name="van der Merwe N.A."/>
            <person name="Wingfield M.J."/>
            <person name="Wingfield B.D."/>
        </authorList>
    </citation>
    <scope>NUCLEOTIDE SEQUENCE [LARGE SCALE GENOMIC DNA]</scope>
    <source>
        <strain evidence="2 3">CMW 18167</strain>
    </source>
</reference>
<dbReference type="InterPro" id="IPR001128">
    <property type="entry name" value="Cyt_P450"/>
</dbReference>
<dbReference type="Proteomes" id="UP001583193">
    <property type="component" value="Unassembled WGS sequence"/>
</dbReference>
<dbReference type="EMBL" id="JAVDPF010000001">
    <property type="protein sequence ID" value="KAL1886451.1"/>
    <property type="molecule type" value="Genomic_DNA"/>
</dbReference>
<feature type="transmembrane region" description="Helical" evidence="1">
    <location>
        <begin position="6"/>
        <end position="27"/>
    </location>
</feature>
<evidence type="ECO:0008006" key="4">
    <source>
        <dbReference type="Google" id="ProtNLM"/>
    </source>
</evidence>
<evidence type="ECO:0000313" key="3">
    <source>
        <dbReference type="Proteomes" id="UP001583193"/>
    </source>
</evidence>
<dbReference type="CDD" id="cd11061">
    <property type="entry name" value="CYP67-like"/>
    <property type="match status" value="1"/>
</dbReference>
<dbReference type="Gene3D" id="1.10.630.10">
    <property type="entry name" value="Cytochrome P450"/>
    <property type="match status" value="1"/>
</dbReference>
<keyword evidence="1" id="KW-1133">Transmembrane helix</keyword>
<dbReference type="SUPFAM" id="SSF48264">
    <property type="entry name" value="Cytochrome P450"/>
    <property type="match status" value="1"/>
</dbReference>
<sequence length="825" mass="93422">MINLIVIPILFISLAVLLAIHHVAIYLWDPKGFRRYPALNLLCGITNLGYIWSIARTDGFRTRSLAEAHKAHKVIRLGPNALSFADVQAIKDIYGHSTTCVKGEMYSATAGPHRSLLDSVDKVEHATKRRRLAAAFATKNLETWEFKVVDKCTRLIAQFDRCLGSEKTEKLLQETVVDWRRWSNLFTVEAIADIALSTNLGFLEAANDRVVAEDSQGNQRTVSFLDSLHGIGRMSATIVWSDSGYHFLKSMWSLLSPWYKKQVANNSTYDDIVLHLTRERMQKYKSGCRLDDLFERLVEDNQGNPTQLDIGEITSEVSVFMNAGSDTTAISLTHVIYYLLKNPEKLQRLREELDKHIDKDVIIPTYASVRGIAYLRACIDESLRLSPSVAFGLQRKTPPEGASVMGQWIPGGTSVSVPAYIAHRDPKIFPEPESFVPERWLKEEAKELQKYFIAFSAASERENFADPHRLLQSSRSPNLEETNDKSIIDNGVLSTAFSHSSPSLQHILPLDWNGTFNENTDRGEVHYTRPPSTLASINAETVYLLNTYQKGIGTWMDVFDSTLSYEDVLLSLVPSNPLLLSSTCALAARQLSLTSPSPPSQDWTCIAERYYGESLHLLLKTLNDRSDPEVMERAMVATILLSSYELLAFPGHDYQRHFKGAKSLVEALSAHKSSSQLTRASFWIYAHHEVGEALNLGCPTMQDPKLWPKLDMENLDPTHADHWCNDVLRICGETICFVFGEDKVKRNGKKRGKEWRALQTELDQWYQTCPSELKGVEYEDEKGHMRHWFPLPSFGIYLSLRRLPLLFSLWDLSGQYEIDKTKLLG</sequence>
<dbReference type="Pfam" id="PF00067">
    <property type="entry name" value="p450"/>
    <property type="match status" value="1"/>
</dbReference>
<dbReference type="CDD" id="cd12148">
    <property type="entry name" value="fungal_TF_MHR"/>
    <property type="match status" value="1"/>
</dbReference>
<feature type="transmembrane region" description="Helical" evidence="1">
    <location>
        <begin position="39"/>
        <end position="55"/>
    </location>
</feature>
<proteinExistence type="predicted"/>
<keyword evidence="1" id="KW-0812">Transmembrane</keyword>
<organism evidence="2 3">
    <name type="scientific">Paecilomyces lecythidis</name>
    <dbReference type="NCBI Taxonomy" id="3004212"/>
    <lineage>
        <taxon>Eukaryota</taxon>
        <taxon>Fungi</taxon>
        <taxon>Dikarya</taxon>
        <taxon>Ascomycota</taxon>
        <taxon>Pezizomycotina</taxon>
        <taxon>Eurotiomycetes</taxon>
        <taxon>Eurotiomycetidae</taxon>
        <taxon>Eurotiales</taxon>
        <taxon>Thermoascaceae</taxon>
        <taxon>Paecilomyces</taxon>
    </lineage>
</organism>
<dbReference type="PANTHER" id="PTHR24305">
    <property type="entry name" value="CYTOCHROME P450"/>
    <property type="match status" value="1"/>
</dbReference>
<name>A0ABR3YEQ5_9EURO</name>
<protein>
    <recommendedName>
        <fullName evidence="4">Cytochrome P450</fullName>
    </recommendedName>
</protein>